<name>A0A085V688_PSESX</name>
<dbReference type="AlphaFoldDB" id="A0A085V688"/>
<feature type="transmembrane region" description="Helical" evidence="1">
    <location>
        <begin position="45"/>
        <end position="62"/>
    </location>
</feature>
<feature type="transmembrane region" description="Helical" evidence="1">
    <location>
        <begin position="5"/>
        <end position="25"/>
    </location>
</feature>
<dbReference type="EMBL" id="JPQT01000108">
    <property type="protein sequence ID" value="KFE50951.1"/>
    <property type="molecule type" value="Genomic_DNA"/>
</dbReference>
<gene>
    <name evidence="2" type="ORF">IV02_16190</name>
</gene>
<dbReference type="Proteomes" id="UP000028643">
    <property type="component" value="Unassembled WGS sequence"/>
</dbReference>
<organism evidence="2 3">
    <name type="scientific">Pseudomonas syringae</name>
    <dbReference type="NCBI Taxonomy" id="317"/>
    <lineage>
        <taxon>Bacteria</taxon>
        <taxon>Pseudomonadati</taxon>
        <taxon>Pseudomonadota</taxon>
        <taxon>Gammaproteobacteria</taxon>
        <taxon>Pseudomonadales</taxon>
        <taxon>Pseudomonadaceae</taxon>
        <taxon>Pseudomonas</taxon>
    </lineage>
</organism>
<evidence type="ECO:0000256" key="1">
    <source>
        <dbReference type="SAM" id="Phobius"/>
    </source>
</evidence>
<evidence type="ECO:0000313" key="3">
    <source>
        <dbReference type="Proteomes" id="UP000028643"/>
    </source>
</evidence>
<comment type="caution">
    <text evidence="2">The sequence shown here is derived from an EMBL/GenBank/DDBJ whole genome shotgun (WGS) entry which is preliminary data.</text>
</comment>
<keyword evidence="1" id="KW-0472">Membrane</keyword>
<keyword evidence="1" id="KW-1133">Transmembrane helix</keyword>
<dbReference type="RefSeq" id="WP_047576246.1">
    <property type="nucleotide sequence ID" value="NZ_JPQT01000108.1"/>
</dbReference>
<reference evidence="2 3" key="1">
    <citation type="submission" date="2014-07" db="EMBL/GenBank/DDBJ databases">
        <title>Draft Genome Sequences of Environmental Pseudomonas syringae strains.</title>
        <authorList>
            <person name="Baltrus D.A."/>
            <person name="Berge O."/>
            <person name="Morris C."/>
        </authorList>
    </citation>
    <scope>NUCLEOTIDE SEQUENCE [LARGE SCALE GENOMIC DNA]</scope>
    <source>
        <strain evidence="2 3">CEB003</strain>
    </source>
</reference>
<keyword evidence="1" id="KW-0812">Transmembrane</keyword>
<proteinExistence type="predicted"/>
<sequence length="68" mass="7516">MIDILVEVIFRAICFTIGWPVMRIITLGKYPSKGSWFSGTPESEWTSALGLAVVVIAMMAALKQFILP</sequence>
<accession>A0A085V688</accession>
<evidence type="ECO:0000313" key="2">
    <source>
        <dbReference type="EMBL" id="KFE50951.1"/>
    </source>
</evidence>
<protein>
    <submittedName>
        <fullName evidence="2">Uncharacterized protein</fullName>
    </submittedName>
</protein>